<keyword evidence="2" id="KW-1185">Reference proteome</keyword>
<dbReference type="EMBL" id="JAUTDP010000002">
    <property type="protein sequence ID" value="KAK3402120.1"/>
    <property type="molecule type" value="Genomic_DNA"/>
</dbReference>
<reference evidence="1" key="1">
    <citation type="journal article" date="2023" name="Mol. Phylogenet. Evol.">
        <title>Genome-scale phylogeny and comparative genomics of the fungal order Sordariales.</title>
        <authorList>
            <person name="Hensen N."/>
            <person name="Bonometti L."/>
            <person name="Westerberg I."/>
            <person name="Brannstrom I.O."/>
            <person name="Guillou S."/>
            <person name="Cros-Aarteil S."/>
            <person name="Calhoun S."/>
            <person name="Haridas S."/>
            <person name="Kuo A."/>
            <person name="Mondo S."/>
            <person name="Pangilinan J."/>
            <person name="Riley R."/>
            <person name="LaButti K."/>
            <person name="Andreopoulos B."/>
            <person name="Lipzen A."/>
            <person name="Chen C."/>
            <person name="Yan M."/>
            <person name="Daum C."/>
            <person name="Ng V."/>
            <person name="Clum A."/>
            <person name="Steindorff A."/>
            <person name="Ohm R.A."/>
            <person name="Martin F."/>
            <person name="Silar P."/>
            <person name="Natvig D.O."/>
            <person name="Lalanne C."/>
            <person name="Gautier V."/>
            <person name="Ament-Velasquez S.L."/>
            <person name="Kruys A."/>
            <person name="Hutchinson M.I."/>
            <person name="Powell A.J."/>
            <person name="Barry K."/>
            <person name="Miller A.N."/>
            <person name="Grigoriev I.V."/>
            <person name="Debuchy R."/>
            <person name="Gladieux P."/>
            <person name="Hiltunen Thoren M."/>
            <person name="Johannesson H."/>
        </authorList>
    </citation>
    <scope>NUCLEOTIDE SEQUENCE</scope>
    <source>
        <strain evidence="1">FGSC 1904</strain>
    </source>
</reference>
<reference evidence="1" key="2">
    <citation type="submission" date="2023-07" db="EMBL/GenBank/DDBJ databases">
        <authorList>
            <consortium name="Lawrence Berkeley National Laboratory"/>
            <person name="Haridas S."/>
            <person name="Hensen N."/>
            <person name="Bonometti L."/>
            <person name="Westerberg I."/>
            <person name="Brannstrom I.O."/>
            <person name="Guillou S."/>
            <person name="Cros-Aarteil S."/>
            <person name="Calhoun S."/>
            <person name="Kuo A."/>
            <person name="Mondo S."/>
            <person name="Pangilinan J."/>
            <person name="Riley R."/>
            <person name="LaButti K."/>
            <person name="Andreopoulos B."/>
            <person name="Lipzen A."/>
            <person name="Chen C."/>
            <person name="Yanf M."/>
            <person name="Daum C."/>
            <person name="Ng V."/>
            <person name="Clum A."/>
            <person name="Steindorff A."/>
            <person name="Ohm R."/>
            <person name="Martin F."/>
            <person name="Silar P."/>
            <person name="Natvig D."/>
            <person name="Lalanne C."/>
            <person name="Gautier V."/>
            <person name="Ament-velasquez S.L."/>
            <person name="Kruys A."/>
            <person name="Hutchinson M.I."/>
            <person name="Powell A.J."/>
            <person name="Barry K."/>
            <person name="Miller A.N."/>
            <person name="Grigoriev I.V."/>
            <person name="Debuchy R."/>
            <person name="Gladieux P."/>
            <person name="Thoren M.H."/>
            <person name="Johannesson H."/>
        </authorList>
    </citation>
    <scope>NUCLEOTIDE SEQUENCE</scope>
    <source>
        <strain evidence="1">FGSC 1904</strain>
    </source>
</reference>
<dbReference type="AlphaFoldDB" id="A0AAE0PM84"/>
<comment type="caution">
    <text evidence="1">The sequence shown here is derived from an EMBL/GenBank/DDBJ whole genome shotgun (WGS) entry which is preliminary data.</text>
</comment>
<evidence type="ECO:0000313" key="2">
    <source>
        <dbReference type="Proteomes" id="UP001281003"/>
    </source>
</evidence>
<dbReference type="Proteomes" id="UP001281003">
    <property type="component" value="Unassembled WGS sequence"/>
</dbReference>
<protein>
    <submittedName>
        <fullName evidence="1">Uncharacterized protein</fullName>
    </submittedName>
</protein>
<accession>A0AAE0PM84</accession>
<name>A0AAE0PM84_SORBR</name>
<sequence length="460" mass="51273">MAPSKSKKPKRQGKAVVNISPILSRFELEDVFINQRHNNFKDPQLVLKSQLDRSRGITSNAGVPVWHHELMIHVKDKADELAKLDLEDFTPAAKSRNPPSQCTAACSPSERAFMFWYPMGSERASLLFSMKTTSGYEDVLREMKRWEVTMASSRHGFGHNFWIRREQQGLPAIPQINPLTVARSSSRRHRRYITNVNSGLLIDANHSHPLHSMSNPGQFITSSQPVQHLSQPLYIQPLQEWSPRSLIRRSASTVAVPGTVGEGVYKISRVKSNPVGRSRITRLPSLPVGGATPTYLTRPRIARQPSSLTSGTESFNHASPVIQLQPTPPINIPKMTRHVMAGLKQATMIFNEHMRRGRGESDLVGNLQDKIRIWIRHAKVCHQDLKEVESATARRIIGQPVSTGVLRRLSSSGIGPRFHSNLSSASRRPVVSNRPQQVVLPPVQAGSFTLSAPSRLSSSI</sequence>
<organism evidence="1 2">
    <name type="scientific">Sordaria brevicollis</name>
    <dbReference type="NCBI Taxonomy" id="83679"/>
    <lineage>
        <taxon>Eukaryota</taxon>
        <taxon>Fungi</taxon>
        <taxon>Dikarya</taxon>
        <taxon>Ascomycota</taxon>
        <taxon>Pezizomycotina</taxon>
        <taxon>Sordariomycetes</taxon>
        <taxon>Sordariomycetidae</taxon>
        <taxon>Sordariales</taxon>
        <taxon>Sordariaceae</taxon>
        <taxon>Sordaria</taxon>
    </lineage>
</organism>
<proteinExistence type="predicted"/>
<evidence type="ECO:0000313" key="1">
    <source>
        <dbReference type="EMBL" id="KAK3402120.1"/>
    </source>
</evidence>
<gene>
    <name evidence="1" type="ORF">B0T20DRAFT_131625</name>
</gene>